<dbReference type="RefSeq" id="XP_003102135.1">
    <property type="nucleotide sequence ID" value="XM_003102087.1"/>
</dbReference>
<sequence length="222" mass="23170">MKVSITLCFLGLLLFLTSASAKESQQETQRIRKHENMKFSSPQRNMASGAAVGGILNSAYNVIQNGAKASAGVIEKVIVSAQTYPKFNTIGDLGNLKVPYPDAVMNNAVVRVTKTNIQHVASSPAMNFLNKVAPAVMAASVAYDAWEIFDDVKEGNRGEATRKVVTKGSAYLGGFYGAAAGSVLGTLVFPVVGTAIGAILGGIFGGVFGGLGGDVIVEILRL</sequence>
<evidence type="ECO:0000313" key="4">
    <source>
        <dbReference type="Proteomes" id="UP000008281"/>
    </source>
</evidence>
<protein>
    <submittedName>
        <fullName evidence="2">Uncharacterized protein</fullName>
    </submittedName>
</protein>
<proteinExistence type="predicted"/>
<keyword evidence="1" id="KW-0732">Signal</keyword>
<evidence type="ECO:0000313" key="2">
    <source>
        <dbReference type="EMBL" id="EFP06243.1"/>
    </source>
</evidence>
<dbReference type="KEGG" id="crq:GCK72_008171"/>
<feature type="signal peptide" evidence="1">
    <location>
        <begin position="1"/>
        <end position="21"/>
    </location>
</feature>
<reference evidence="2" key="1">
    <citation type="submission" date="2007-07" db="EMBL/GenBank/DDBJ databases">
        <title>PCAP assembly of the Caenorhabditis remanei genome.</title>
        <authorList>
            <consortium name="The Caenorhabditis remanei Sequencing Consortium"/>
            <person name="Wilson R.K."/>
        </authorList>
    </citation>
    <scope>NUCLEOTIDE SEQUENCE [LARGE SCALE GENOMIC DNA]</scope>
    <source>
        <strain evidence="2">PB4641</strain>
    </source>
</reference>
<dbReference type="PANTHER" id="PTHR21525:SF9">
    <property type="entry name" value="CHANNEL_COLICIN DOMAIN-CONTAINING PROTEIN"/>
    <property type="match status" value="1"/>
</dbReference>
<dbReference type="EMBL" id="WUAV01000003">
    <property type="protein sequence ID" value="KAF1759926.1"/>
    <property type="molecule type" value="Genomic_DNA"/>
</dbReference>
<evidence type="ECO:0000313" key="3">
    <source>
        <dbReference type="EMBL" id="KAF1759926.1"/>
    </source>
</evidence>
<evidence type="ECO:0000313" key="5">
    <source>
        <dbReference type="Proteomes" id="UP000483820"/>
    </source>
</evidence>
<dbReference type="Proteomes" id="UP000483820">
    <property type="component" value="Chromosome III"/>
</dbReference>
<dbReference type="EMBL" id="DS268461">
    <property type="protein sequence ID" value="EFP06243.1"/>
    <property type="molecule type" value="Genomic_DNA"/>
</dbReference>
<dbReference type="PANTHER" id="PTHR21525">
    <property type="entry name" value="MOTILE SPERM PROTEIN"/>
    <property type="match status" value="1"/>
</dbReference>
<name>E3MNU3_CAERE</name>
<organism evidence="4">
    <name type="scientific">Caenorhabditis remanei</name>
    <name type="common">Caenorhabditis vulgaris</name>
    <dbReference type="NCBI Taxonomy" id="31234"/>
    <lineage>
        <taxon>Eukaryota</taxon>
        <taxon>Metazoa</taxon>
        <taxon>Ecdysozoa</taxon>
        <taxon>Nematoda</taxon>
        <taxon>Chromadorea</taxon>
        <taxon>Rhabditida</taxon>
        <taxon>Rhabditina</taxon>
        <taxon>Rhabditomorpha</taxon>
        <taxon>Rhabditoidea</taxon>
        <taxon>Rhabditidae</taxon>
        <taxon>Peloderinae</taxon>
        <taxon>Caenorhabditis</taxon>
    </lineage>
</organism>
<feature type="chain" id="PRO_5015089839" evidence="1">
    <location>
        <begin position="22"/>
        <end position="222"/>
    </location>
</feature>
<reference evidence="3 5" key="2">
    <citation type="submission" date="2019-12" db="EMBL/GenBank/DDBJ databases">
        <title>Chromosome-level assembly of the Caenorhabditis remanei genome.</title>
        <authorList>
            <person name="Teterina A.A."/>
            <person name="Willis J.H."/>
            <person name="Phillips P.C."/>
        </authorList>
    </citation>
    <scope>NUCLEOTIDE SEQUENCE [LARGE SCALE GENOMIC DNA]</scope>
    <source>
        <strain evidence="3 5">PX506</strain>
        <tissue evidence="3">Whole organism</tissue>
    </source>
</reference>
<dbReference type="CTD" id="9814133"/>
<dbReference type="Proteomes" id="UP000008281">
    <property type="component" value="Unassembled WGS sequence"/>
</dbReference>
<dbReference type="HOGENOM" id="CLU_073932_1_0_1"/>
<gene>
    <name evidence="2" type="ORF">CRE_06789</name>
    <name evidence="3" type="ORF">GCK72_008171</name>
</gene>
<dbReference type="STRING" id="31234.E3MNU3"/>
<dbReference type="GeneID" id="9814133"/>
<keyword evidence="4" id="KW-1185">Reference proteome</keyword>
<dbReference type="AlphaFoldDB" id="E3MNU3"/>
<accession>E3MNU3</accession>
<evidence type="ECO:0000256" key="1">
    <source>
        <dbReference type="SAM" id="SignalP"/>
    </source>
</evidence>